<keyword evidence="9 10" id="KW-0378">Hydrolase</keyword>
<comment type="subcellular location">
    <subcellularLocation>
        <location evidence="4">Cytoplasm</location>
    </subcellularLocation>
</comment>
<evidence type="ECO:0000256" key="6">
    <source>
        <dbReference type="ARBA" id="ARBA00022722"/>
    </source>
</evidence>
<evidence type="ECO:0000313" key="14">
    <source>
        <dbReference type="Proteomes" id="UP000501003"/>
    </source>
</evidence>
<feature type="domain" description="RNase H type-2" evidence="12">
    <location>
        <begin position="17"/>
        <end position="212"/>
    </location>
</feature>
<dbReference type="KEGG" id="aqg:HRU87_02435"/>
<dbReference type="PROSITE" id="PS51975">
    <property type="entry name" value="RNASE_H_2"/>
    <property type="match status" value="1"/>
</dbReference>
<name>A0A7D4ULH4_9MICO</name>
<comment type="cofactor">
    <cofactor evidence="2">
        <name>Mg(2+)</name>
        <dbReference type="ChEBI" id="CHEBI:18420"/>
    </cofactor>
</comment>
<proteinExistence type="inferred from homology"/>
<dbReference type="InterPro" id="IPR036397">
    <property type="entry name" value="RNaseH_sf"/>
</dbReference>
<dbReference type="InterPro" id="IPR001352">
    <property type="entry name" value="RNase_HII/HIII"/>
</dbReference>
<gene>
    <name evidence="13" type="ORF">HRU87_02435</name>
</gene>
<evidence type="ECO:0000256" key="4">
    <source>
        <dbReference type="ARBA" id="ARBA00004496"/>
    </source>
</evidence>
<dbReference type="GO" id="GO:0005737">
    <property type="term" value="C:cytoplasm"/>
    <property type="evidence" value="ECO:0007669"/>
    <property type="project" value="UniProtKB-SubCell"/>
</dbReference>
<keyword evidence="14" id="KW-1185">Reference proteome</keyword>
<accession>A0A7D4ULH4</accession>
<evidence type="ECO:0000313" key="13">
    <source>
        <dbReference type="EMBL" id="QKJ25078.1"/>
    </source>
</evidence>
<dbReference type="Gene3D" id="3.30.420.10">
    <property type="entry name" value="Ribonuclease H-like superfamily/Ribonuclease H"/>
    <property type="match status" value="1"/>
</dbReference>
<keyword evidence="8 10" id="KW-0255">Endonuclease</keyword>
<evidence type="ECO:0000256" key="1">
    <source>
        <dbReference type="ARBA" id="ARBA00000077"/>
    </source>
</evidence>
<feature type="binding site" evidence="10">
    <location>
        <position position="23"/>
    </location>
    <ligand>
        <name>a divalent metal cation</name>
        <dbReference type="ChEBI" id="CHEBI:60240"/>
    </ligand>
</feature>
<feature type="binding site" evidence="10">
    <location>
        <position position="24"/>
    </location>
    <ligand>
        <name>a divalent metal cation</name>
        <dbReference type="ChEBI" id="CHEBI:60240"/>
    </ligand>
</feature>
<dbReference type="GO" id="GO:0006298">
    <property type="term" value="P:mismatch repair"/>
    <property type="evidence" value="ECO:0007669"/>
    <property type="project" value="TreeGrafter"/>
</dbReference>
<dbReference type="PANTHER" id="PTHR10954">
    <property type="entry name" value="RIBONUCLEASE H2 SUBUNIT A"/>
    <property type="match status" value="1"/>
</dbReference>
<dbReference type="InterPro" id="IPR012337">
    <property type="entry name" value="RNaseH-like_sf"/>
</dbReference>
<evidence type="ECO:0000256" key="8">
    <source>
        <dbReference type="ARBA" id="ARBA00022759"/>
    </source>
</evidence>
<dbReference type="SUPFAM" id="SSF53098">
    <property type="entry name" value="Ribonuclease H-like"/>
    <property type="match status" value="1"/>
</dbReference>
<dbReference type="EMBL" id="CP054056">
    <property type="protein sequence ID" value="QKJ25078.1"/>
    <property type="molecule type" value="Genomic_DNA"/>
</dbReference>
<reference evidence="13 14" key="1">
    <citation type="submission" date="2020-05" db="EMBL/GenBank/DDBJ databases">
        <title>Aquirufa sp. strain 15G-AUS-rot a new Aquirufa species.</title>
        <authorList>
            <person name="Pitt A."/>
            <person name="Hahn M.W."/>
        </authorList>
    </citation>
    <scope>NUCLEOTIDE SEQUENCE [LARGE SCALE GENOMIC DNA]</scope>
    <source>
        <strain evidence="13 14">15G-AUS-rot</strain>
    </source>
</reference>
<keyword evidence="6 10" id="KW-0540">Nuclease</keyword>
<evidence type="ECO:0000256" key="11">
    <source>
        <dbReference type="RuleBase" id="RU003515"/>
    </source>
</evidence>
<organism evidence="13 14">
    <name type="scientific">Aquiluna borgnonia</name>
    <dbReference type="NCBI Taxonomy" id="2499157"/>
    <lineage>
        <taxon>Bacteria</taxon>
        <taxon>Bacillati</taxon>
        <taxon>Actinomycetota</taxon>
        <taxon>Actinomycetes</taxon>
        <taxon>Micrococcales</taxon>
        <taxon>Microbacteriaceae</taxon>
        <taxon>Luna cluster</taxon>
        <taxon>Luna-1 subcluster</taxon>
        <taxon>Aquiluna</taxon>
    </lineage>
</organism>
<protein>
    <recommendedName>
        <fullName evidence="11">Ribonuclease</fullName>
        <ecNumber evidence="11">3.1.26.4</ecNumber>
    </recommendedName>
</protein>
<dbReference type="PANTHER" id="PTHR10954:SF18">
    <property type="entry name" value="RIBONUCLEASE HII"/>
    <property type="match status" value="1"/>
</dbReference>
<dbReference type="RefSeq" id="WP_173493375.1">
    <property type="nucleotide sequence ID" value="NZ_CP054056.1"/>
</dbReference>
<keyword evidence="5" id="KW-0963">Cytoplasm</keyword>
<dbReference type="GO" id="GO:0032299">
    <property type="term" value="C:ribonuclease H2 complex"/>
    <property type="evidence" value="ECO:0007669"/>
    <property type="project" value="TreeGrafter"/>
</dbReference>
<dbReference type="GO" id="GO:0043137">
    <property type="term" value="P:DNA replication, removal of RNA primer"/>
    <property type="evidence" value="ECO:0007669"/>
    <property type="project" value="TreeGrafter"/>
</dbReference>
<dbReference type="GO" id="GO:0046872">
    <property type="term" value="F:metal ion binding"/>
    <property type="evidence" value="ECO:0007669"/>
    <property type="project" value="UniProtKB-KW"/>
</dbReference>
<dbReference type="InterPro" id="IPR024567">
    <property type="entry name" value="RNase_HII/HIII_dom"/>
</dbReference>
<evidence type="ECO:0000256" key="5">
    <source>
        <dbReference type="ARBA" id="ARBA00022490"/>
    </source>
</evidence>
<dbReference type="NCBIfam" id="NF000595">
    <property type="entry name" value="PRK00015.1-3"/>
    <property type="match status" value="1"/>
</dbReference>
<evidence type="ECO:0000256" key="9">
    <source>
        <dbReference type="ARBA" id="ARBA00022801"/>
    </source>
</evidence>
<dbReference type="Proteomes" id="UP000501003">
    <property type="component" value="Chromosome"/>
</dbReference>
<dbReference type="GO" id="GO:0004523">
    <property type="term" value="F:RNA-DNA hybrid ribonuclease activity"/>
    <property type="evidence" value="ECO:0007669"/>
    <property type="project" value="UniProtKB-UniRule"/>
</dbReference>
<evidence type="ECO:0000256" key="3">
    <source>
        <dbReference type="ARBA" id="ARBA00004065"/>
    </source>
</evidence>
<comment type="catalytic activity">
    <reaction evidence="1 10 11">
        <text>Endonucleolytic cleavage to 5'-phosphomonoester.</text>
        <dbReference type="EC" id="3.1.26.4"/>
    </reaction>
</comment>
<evidence type="ECO:0000256" key="2">
    <source>
        <dbReference type="ARBA" id="ARBA00001946"/>
    </source>
</evidence>
<comment type="function">
    <text evidence="3 11">Endonuclease that specifically degrades the RNA of RNA-DNA hybrids.</text>
</comment>
<dbReference type="Pfam" id="PF01351">
    <property type="entry name" value="RNase_HII"/>
    <property type="match status" value="1"/>
</dbReference>
<keyword evidence="7 10" id="KW-0479">Metal-binding</keyword>
<dbReference type="GO" id="GO:0003723">
    <property type="term" value="F:RNA binding"/>
    <property type="evidence" value="ECO:0007669"/>
    <property type="project" value="UniProtKB-UniRule"/>
</dbReference>
<dbReference type="AlphaFoldDB" id="A0A7D4ULH4"/>
<evidence type="ECO:0000256" key="7">
    <source>
        <dbReference type="ARBA" id="ARBA00022723"/>
    </source>
</evidence>
<evidence type="ECO:0000259" key="12">
    <source>
        <dbReference type="PROSITE" id="PS51975"/>
    </source>
</evidence>
<dbReference type="EC" id="3.1.26.4" evidence="11"/>
<evidence type="ECO:0000256" key="10">
    <source>
        <dbReference type="PROSITE-ProRule" id="PRU01319"/>
    </source>
</evidence>
<comment type="similarity">
    <text evidence="11">Belongs to the RNase HII family.</text>
</comment>
<feature type="binding site" evidence="10">
    <location>
        <position position="117"/>
    </location>
    <ligand>
        <name>a divalent metal cation</name>
        <dbReference type="ChEBI" id="CHEBI:60240"/>
    </ligand>
</feature>
<sequence>MTSPSLSVELALLERFETVIGVDEVGRGALAGPVAVGAAAFSRQTETAFPSGLKDSKLLSEVKREAIAPLVQSWLPHNVGYSSVELIEAAGITKALEKAAVAAITPLISGSTVVLLDGSHNWLALSGLEVEYVVRVKADRDCAVVSAAALVAKVQRDQLMRELHELEPYFGFAGNKGYSSEQHIAALREYGPSNHHRKSWLAKILSDENALF</sequence>
<comment type="cofactor">
    <cofactor evidence="10">
        <name>Mn(2+)</name>
        <dbReference type="ChEBI" id="CHEBI:29035"/>
    </cofactor>
    <cofactor evidence="10">
        <name>Mg(2+)</name>
        <dbReference type="ChEBI" id="CHEBI:18420"/>
    </cofactor>
    <text evidence="10">Manganese or magnesium. Binds 1 divalent metal ion per monomer in the absence of substrate. May bind a second metal ion after substrate binding.</text>
</comment>